<evidence type="ECO:0000313" key="2">
    <source>
        <dbReference type="EMBL" id="MBX60970.1"/>
    </source>
</evidence>
<keyword evidence="1" id="KW-0472">Membrane</keyword>
<accession>A0A2P2Q1U4</accession>
<sequence>MLYLWTLWINMAEFIHSIFYVYNVAVFVALCMNFVVPYI</sequence>
<dbReference type="EMBL" id="GGEC01080486">
    <property type="protein sequence ID" value="MBX60970.1"/>
    <property type="molecule type" value="Transcribed_RNA"/>
</dbReference>
<evidence type="ECO:0000256" key="1">
    <source>
        <dbReference type="SAM" id="Phobius"/>
    </source>
</evidence>
<protein>
    <submittedName>
        <fullName evidence="2">Uncharacterized protein</fullName>
    </submittedName>
</protein>
<reference evidence="2" key="1">
    <citation type="submission" date="2018-02" db="EMBL/GenBank/DDBJ databases">
        <title>Rhizophora mucronata_Transcriptome.</title>
        <authorList>
            <person name="Meera S.P."/>
            <person name="Sreeshan A."/>
            <person name="Augustine A."/>
        </authorList>
    </citation>
    <scope>NUCLEOTIDE SEQUENCE</scope>
    <source>
        <tissue evidence="2">Leaf</tissue>
    </source>
</reference>
<feature type="transmembrane region" description="Helical" evidence="1">
    <location>
        <begin position="20"/>
        <end position="38"/>
    </location>
</feature>
<name>A0A2P2Q1U4_RHIMU</name>
<organism evidence="2">
    <name type="scientific">Rhizophora mucronata</name>
    <name type="common">Asiatic mangrove</name>
    <dbReference type="NCBI Taxonomy" id="61149"/>
    <lineage>
        <taxon>Eukaryota</taxon>
        <taxon>Viridiplantae</taxon>
        <taxon>Streptophyta</taxon>
        <taxon>Embryophyta</taxon>
        <taxon>Tracheophyta</taxon>
        <taxon>Spermatophyta</taxon>
        <taxon>Magnoliopsida</taxon>
        <taxon>eudicotyledons</taxon>
        <taxon>Gunneridae</taxon>
        <taxon>Pentapetalae</taxon>
        <taxon>rosids</taxon>
        <taxon>fabids</taxon>
        <taxon>Malpighiales</taxon>
        <taxon>Rhizophoraceae</taxon>
        <taxon>Rhizophora</taxon>
    </lineage>
</organism>
<keyword evidence="1" id="KW-0812">Transmembrane</keyword>
<dbReference type="AlphaFoldDB" id="A0A2P2Q1U4"/>
<keyword evidence="1" id="KW-1133">Transmembrane helix</keyword>
<proteinExistence type="predicted"/>